<evidence type="ECO:0000313" key="3">
    <source>
        <dbReference type="EMBL" id="SKC08571.1"/>
    </source>
</evidence>
<name>A0AAX2IHA5_9FLAO</name>
<keyword evidence="5" id="KW-1185">Reference proteome</keyword>
<sequence length="284" mass="33038">MKPNNIFKNQSLEFWANIKLLNQRLGYTVKIRKNNPNGGFVIPTAQQIKTVFVSEALNFSKIVNQDDSFTEFGQLIIDYMIFRGDLLTNIVQPNLMNKDSAKETFYNLKNQLNPQIPLPFNKQKDEKKDYSYLTGLVNILINENKGNSNCDFDPKELTAFTENGFPIRTLSRRVDGAFPSVINPIAIWEIKEYYYTTTFGSRVADGVYETQLDGWELWEARENVGKDALHYLIVDDHFTWWVKGRSYLCRLIDSMHMGLVDEVIFGKEVLTRIPELVKEWKLRQ</sequence>
<feature type="domain" description="DUF7687" evidence="1">
    <location>
        <begin position="96"/>
        <end position="280"/>
    </location>
</feature>
<evidence type="ECO:0000313" key="6">
    <source>
        <dbReference type="Proteomes" id="UP000251937"/>
    </source>
</evidence>
<dbReference type="EMBL" id="UAVR01000003">
    <property type="protein sequence ID" value="SQA87536.1"/>
    <property type="molecule type" value="Genomic_DNA"/>
</dbReference>
<dbReference type="Pfam" id="PF24736">
    <property type="entry name" value="DUF7687"/>
    <property type="match status" value="1"/>
</dbReference>
<gene>
    <name evidence="4" type="ORF">NCTC11212_00398</name>
    <name evidence="3" type="ORF">SAMN05421800_12844</name>
</gene>
<dbReference type="EMBL" id="FUZE01000028">
    <property type="protein sequence ID" value="SKC08571.1"/>
    <property type="molecule type" value="Genomic_DNA"/>
</dbReference>
<accession>A0AAX2IHA5</accession>
<proteinExistence type="predicted"/>
<protein>
    <submittedName>
        <fullName evidence="4">Uncharacterized protein</fullName>
    </submittedName>
</protein>
<dbReference type="Proteomes" id="UP000251937">
    <property type="component" value="Unassembled WGS sequence"/>
</dbReference>
<dbReference type="InterPro" id="IPR056104">
    <property type="entry name" value="DUF7687"/>
</dbReference>
<dbReference type="InterPro" id="IPR056107">
    <property type="entry name" value="DUF7690"/>
</dbReference>
<evidence type="ECO:0000259" key="2">
    <source>
        <dbReference type="Pfam" id="PF24739"/>
    </source>
</evidence>
<evidence type="ECO:0000313" key="4">
    <source>
        <dbReference type="EMBL" id="SQA87536.1"/>
    </source>
</evidence>
<evidence type="ECO:0000313" key="5">
    <source>
        <dbReference type="Proteomes" id="UP000190669"/>
    </source>
</evidence>
<dbReference type="REBASE" id="421862">
    <property type="entry name" value="Cba11212IP"/>
</dbReference>
<reference evidence="4 6" key="2">
    <citation type="submission" date="2018-06" db="EMBL/GenBank/DDBJ databases">
        <authorList>
            <consortium name="Pathogen Informatics"/>
            <person name="Doyle S."/>
        </authorList>
    </citation>
    <scope>NUCLEOTIDE SEQUENCE [LARGE SCALE GENOMIC DNA]</scope>
    <source>
        <strain evidence="4 6">NCTC11212</strain>
    </source>
</reference>
<evidence type="ECO:0000259" key="1">
    <source>
        <dbReference type="Pfam" id="PF24736"/>
    </source>
</evidence>
<dbReference type="RefSeq" id="WP_228419047.1">
    <property type="nucleotide sequence ID" value="NZ_CP033934.1"/>
</dbReference>
<dbReference type="Pfam" id="PF24739">
    <property type="entry name" value="DUF7690"/>
    <property type="match status" value="1"/>
</dbReference>
<organism evidence="4 6">
    <name type="scientific">Chryseobacterium balustinum</name>
    <dbReference type="NCBI Taxonomy" id="246"/>
    <lineage>
        <taxon>Bacteria</taxon>
        <taxon>Pseudomonadati</taxon>
        <taxon>Bacteroidota</taxon>
        <taxon>Flavobacteriia</taxon>
        <taxon>Flavobacteriales</taxon>
        <taxon>Weeksellaceae</taxon>
        <taxon>Chryseobacterium group</taxon>
        <taxon>Chryseobacterium</taxon>
    </lineage>
</organism>
<feature type="domain" description="DUF7690" evidence="2">
    <location>
        <begin position="1"/>
        <end position="89"/>
    </location>
</feature>
<comment type="caution">
    <text evidence="4">The sequence shown here is derived from an EMBL/GenBank/DDBJ whole genome shotgun (WGS) entry which is preliminary data.</text>
</comment>
<reference evidence="3 5" key="1">
    <citation type="submission" date="2017-02" db="EMBL/GenBank/DDBJ databases">
        <authorList>
            <person name="Varghese N."/>
            <person name="Submissions S."/>
        </authorList>
    </citation>
    <scope>NUCLEOTIDE SEQUENCE [LARGE SCALE GENOMIC DNA]</scope>
    <source>
        <strain evidence="3 5">DSM 16775</strain>
    </source>
</reference>
<dbReference type="AlphaFoldDB" id="A0AAX2IHA5"/>
<dbReference type="Proteomes" id="UP000190669">
    <property type="component" value="Unassembled WGS sequence"/>
</dbReference>